<feature type="domain" description="Protein kinase" evidence="2">
    <location>
        <begin position="1"/>
        <end position="134"/>
    </location>
</feature>
<name>A0A0A9DPU8_ARUDO</name>
<evidence type="ECO:0000259" key="2">
    <source>
        <dbReference type="PROSITE" id="PS50011"/>
    </source>
</evidence>
<feature type="compositionally biased region" description="Low complexity" evidence="1">
    <location>
        <begin position="151"/>
        <end position="161"/>
    </location>
</feature>
<dbReference type="GO" id="GO:0005524">
    <property type="term" value="F:ATP binding"/>
    <property type="evidence" value="ECO:0007669"/>
    <property type="project" value="InterPro"/>
</dbReference>
<dbReference type="PANTHER" id="PTHR46146:SF3">
    <property type="entry name" value="SERINE_THREONINE-PROTEIN KINASE-LIKE PROTEIN CCR3-RELATED"/>
    <property type="match status" value="1"/>
</dbReference>
<dbReference type="EMBL" id="GBRH01208054">
    <property type="protein sequence ID" value="JAD89841.1"/>
    <property type="molecule type" value="Transcribed_RNA"/>
</dbReference>
<proteinExistence type="predicted"/>
<feature type="region of interest" description="Disordered" evidence="1">
    <location>
        <begin position="144"/>
        <end position="170"/>
    </location>
</feature>
<dbReference type="AlphaFoldDB" id="A0A0A9DPU8"/>
<dbReference type="Pfam" id="PF07714">
    <property type="entry name" value="PK_Tyr_Ser-Thr"/>
    <property type="match status" value="1"/>
</dbReference>
<dbReference type="InterPro" id="IPR001245">
    <property type="entry name" value="Ser-Thr/Tyr_kinase_cat_dom"/>
</dbReference>
<evidence type="ECO:0000313" key="3">
    <source>
        <dbReference type="EMBL" id="JAD89841.1"/>
    </source>
</evidence>
<dbReference type="PANTHER" id="PTHR46146">
    <property type="entry name" value="SERINE/THREONINE-PROTEIN KINASE-LIKE PROTEIN CCR4"/>
    <property type="match status" value="1"/>
</dbReference>
<reference evidence="3" key="1">
    <citation type="submission" date="2014-09" db="EMBL/GenBank/DDBJ databases">
        <authorList>
            <person name="Magalhaes I.L.F."/>
            <person name="Oliveira U."/>
            <person name="Santos F.R."/>
            <person name="Vidigal T.H.D.A."/>
            <person name="Brescovit A.D."/>
            <person name="Santos A.J."/>
        </authorList>
    </citation>
    <scope>NUCLEOTIDE SEQUENCE</scope>
    <source>
        <tissue evidence="3">Shoot tissue taken approximately 20 cm above the soil surface</tissue>
    </source>
</reference>
<sequence length="170" mass="17469">MGPEAEEAQAAAHLTVKAAGTVGYMDPEYYGLHHLTVKSDVYGFGVVMLEVLTGKRAIFKEAEGGSPVSVVDYAVPSIVAGELAKVLDGRAPEPAAHEAEAVELVAYTAVHCVRLEGKDRPAMADIVANLETAFALCEGSAGGDRGGFGNSSSSASLSVTSMDRSGGLVL</sequence>
<dbReference type="GO" id="GO:0004672">
    <property type="term" value="F:protein kinase activity"/>
    <property type="evidence" value="ECO:0007669"/>
    <property type="project" value="InterPro"/>
</dbReference>
<accession>A0A0A9DPU8</accession>
<dbReference type="Gene3D" id="1.10.510.10">
    <property type="entry name" value="Transferase(Phosphotransferase) domain 1"/>
    <property type="match status" value="1"/>
</dbReference>
<reference evidence="3" key="2">
    <citation type="journal article" date="2015" name="Data Brief">
        <title>Shoot transcriptome of the giant reed, Arundo donax.</title>
        <authorList>
            <person name="Barrero R.A."/>
            <person name="Guerrero F.D."/>
            <person name="Moolhuijzen P."/>
            <person name="Goolsby J.A."/>
            <person name="Tidwell J."/>
            <person name="Bellgard S.E."/>
            <person name="Bellgard M.I."/>
        </authorList>
    </citation>
    <scope>NUCLEOTIDE SEQUENCE</scope>
    <source>
        <tissue evidence="3">Shoot tissue taken approximately 20 cm above the soil surface</tissue>
    </source>
</reference>
<protein>
    <recommendedName>
        <fullName evidence="2">Protein kinase domain-containing protein</fullName>
    </recommendedName>
</protein>
<evidence type="ECO:0000256" key="1">
    <source>
        <dbReference type="SAM" id="MobiDB-lite"/>
    </source>
</evidence>
<dbReference type="SUPFAM" id="SSF56112">
    <property type="entry name" value="Protein kinase-like (PK-like)"/>
    <property type="match status" value="1"/>
</dbReference>
<dbReference type="InterPro" id="IPR011009">
    <property type="entry name" value="Kinase-like_dom_sf"/>
</dbReference>
<dbReference type="PROSITE" id="PS50011">
    <property type="entry name" value="PROTEIN_KINASE_DOM"/>
    <property type="match status" value="1"/>
</dbReference>
<dbReference type="InterPro" id="IPR000719">
    <property type="entry name" value="Prot_kinase_dom"/>
</dbReference>
<organism evidence="3">
    <name type="scientific">Arundo donax</name>
    <name type="common">Giant reed</name>
    <name type="synonym">Donax arundinaceus</name>
    <dbReference type="NCBI Taxonomy" id="35708"/>
    <lineage>
        <taxon>Eukaryota</taxon>
        <taxon>Viridiplantae</taxon>
        <taxon>Streptophyta</taxon>
        <taxon>Embryophyta</taxon>
        <taxon>Tracheophyta</taxon>
        <taxon>Spermatophyta</taxon>
        <taxon>Magnoliopsida</taxon>
        <taxon>Liliopsida</taxon>
        <taxon>Poales</taxon>
        <taxon>Poaceae</taxon>
        <taxon>PACMAD clade</taxon>
        <taxon>Arundinoideae</taxon>
        <taxon>Arundineae</taxon>
        <taxon>Arundo</taxon>
    </lineage>
</organism>